<proteinExistence type="predicted"/>
<dbReference type="EMBL" id="HG992978">
    <property type="protein sequence ID" value="CAE7012326.1"/>
    <property type="molecule type" value="Genomic_DNA"/>
</dbReference>
<dbReference type="InterPro" id="IPR046539">
    <property type="entry name" value="DUF6604"/>
</dbReference>
<name>A0A6S6VE61_9PLEO</name>
<dbReference type="PANTHER" id="PTHR38795:SF1">
    <property type="entry name" value="DUF6604 DOMAIN-CONTAINING PROTEIN"/>
    <property type="match status" value="1"/>
</dbReference>
<dbReference type="PANTHER" id="PTHR38795">
    <property type="entry name" value="DUF6604 DOMAIN-CONTAINING PROTEIN"/>
    <property type="match status" value="1"/>
</dbReference>
<organism evidence="2 3">
    <name type="scientific">Pyrenophora teres f. teres</name>
    <dbReference type="NCBI Taxonomy" id="97479"/>
    <lineage>
        <taxon>Eukaryota</taxon>
        <taxon>Fungi</taxon>
        <taxon>Dikarya</taxon>
        <taxon>Ascomycota</taxon>
        <taxon>Pezizomycotina</taxon>
        <taxon>Dothideomycetes</taxon>
        <taxon>Pleosporomycetidae</taxon>
        <taxon>Pleosporales</taxon>
        <taxon>Pleosporineae</taxon>
        <taxon>Pleosporaceae</taxon>
        <taxon>Pyrenophora</taxon>
    </lineage>
</organism>
<accession>A0A6S6VE61</accession>
<evidence type="ECO:0000313" key="3">
    <source>
        <dbReference type="Proteomes" id="UP000472372"/>
    </source>
</evidence>
<dbReference type="Pfam" id="PF20253">
    <property type="entry name" value="DUF6604"/>
    <property type="match status" value="1"/>
</dbReference>
<feature type="domain" description="DUF6604" evidence="1">
    <location>
        <begin position="15"/>
        <end position="238"/>
    </location>
</feature>
<dbReference type="AlphaFoldDB" id="A0A6S6VE61"/>
<evidence type="ECO:0000313" key="2">
    <source>
        <dbReference type="EMBL" id="CAE7012326.1"/>
    </source>
</evidence>
<dbReference type="Proteomes" id="UP000472372">
    <property type="component" value="Chromosome 2"/>
</dbReference>
<gene>
    <name evidence="2" type="ORF">PTTW11_02340</name>
</gene>
<reference evidence="2" key="1">
    <citation type="submission" date="2021-02" db="EMBL/GenBank/DDBJ databases">
        <authorList>
            <person name="Syme A R."/>
            <person name="Syme A R."/>
            <person name="Moolhuijzen P."/>
        </authorList>
    </citation>
    <scope>NUCLEOTIDE SEQUENCE</scope>
    <source>
        <strain evidence="2">W1-1</strain>
    </source>
</reference>
<sequence length="240" mass="27790">MTTPFSETNFCSIHRQYKQDTDIVLSWLTDTGTADWLSANSIATCCKQNKDGGVRGKAMLTIRTKDFEPMVECVTNNMVGPSISASIERLFQRMLNTRKRVTNWFSDYDQGDTQITKQHAVFNQTLDRTFEILRPFIKTNGRKKATEATAEDFHVHTHALQDNLSKLTINETVKSERKTKPSAAEDDDIEENFDTFSSLHRVHIERDELELEEFYLTIMMFLVEIIEIGQKILNIWRERA</sequence>
<evidence type="ECO:0000259" key="1">
    <source>
        <dbReference type="Pfam" id="PF20253"/>
    </source>
</evidence>
<protein>
    <recommendedName>
        <fullName evidence="1">DUF6604 domain-containing protein</fullName>
    </recommendedName>
</protein>